<dbReference type="Pfam" id="PF00188">
    <property type="entry name" value="CAP"/>
    <property type="match status" value="1"/>
</dbReference>
<evidence type="ECO:0000313" key="2">
    <source>
        <dbReference type="EMBL" id="MFC4095993.1"/>
    </source>
</evidence>
<sequence>MRFSSYLTIIFGGFLLVSSCEKNDTSIENEEQLSINIEESARNSALQLYQDYYLASANSSSDISWTGNEPSCTPGSVPQDTKDKILLRLDYYRKAAGLNNVIQENTNKSQKAQEAALMMHANGALEHFPPNSWKCYTEDGSDAAANSLLTSIDGASAIDSYIRDHGASNGPVGHRRWLLWPRLQEMGIGNTNRYNALWVIGNAGPRPQDAPEFVAWPPQGYIPKQVTFPRWSFSIHNADFTQTNVKMKYKNGSTISLETEELSNSFGDRTIVWAPNINTSTIDSDTIVEVTLENVVVNEISNDYTYEVIIFDARN</sequence>
<dbReference type="Proteomes" id="UP001595814">
    <property type="component" value="Unassembled WGS sequence"/>
</dbReference>
<comment type="caution">
    <text evidence="2">The sequence shown here is derived from an EMBL/GenBank/DDBJ whole genome shotgun (WGS) entry which is preliminary data.</text>
</comment>
<evidence type="ECO:0000259" key="1">
    <source>
        <dbReference type="Pfam" id="PF00188"/>
    </source>
</evidence>
<evidence type="ECO:0000313" key="3">
    <source>
        <dbReference type="Proteomes" id="UP001595814"/>
    </source>
</evidence>
<dbReference type="InterPro" id="IPR035940">
    <property type="entry name" value="CAP_sf"/>
</dbReference>
<dbReference type="SUPFAM" id="SSF55797">
    <property type="entry name" value="PR-1-like"/>
    <property type="match status" value="1"/>
</dbReference>
<dbReference type="RefSeq" id="WP_192460379.1">
    <property type="nucleotide sequence ID" value="NZ_JACYFJ010000001.1"/>
</dbReference>
<dbReference type="EMBL" id="JBHSAW010000004">
    <property type="protein sequence ID" value="MFC4095993.1"/>
    <property type="molecule type" value="Genomic_DNA"/>
</dbReference>
<feature type="domain" description="SCP" evidence="1">
    <location>
        <begin position="89"/>
        <end position="189"/>
    </location>
</feature>
<gene>
    <name evidence="2" type="ORF">ACFOUT_08905</name>
</gene>
<accession>A0ABV8JTX5</accession>
<name>A0ABV8JTX5_9FLAO</name>
<dbReference type="Gene3D" id="3.40.33.10">
    <property type="entry name" value="CAP"/>
    <property type="match status" value="1"/>
</dbReference>
<keyword evidence="3" id="KW-1185">Reference proteome</keyword>
<protein>
    <submittedName>
        <fullName evidence="2">CAP domain-containing protein</fullName>
    </submittedName>
</protein>
<reference evidence="3" key="1">
    <citation type="journal article" date="2019" name="Int. J. Syst. Evol. Microbiol.">
        <title>The Global Catalogue of Microorganisms (GCM) 10K type strain sequencing project: providing services to taxonomists for standard genome sequencing and annotation.</title>
        <authorList>
            <consortium name="The Broad Institute Genomics Platform"/>
            <consortium name="The Broad Institute Genome Sequencing Center for Infectious Disease"/>
            <person name="Wu L."/>
            <person name="Ma J."/>
        </authorList>
    </citation>
    <scope>NUCLEOTIDE SEQUENCE [LARGE SCALE GENOMIC DNA]</scope>
    <source>
        <strain evidence="3">CECT 7477</strain>
    </source>
</reference>
<dbReference type="InterPro" id="IPR014044">
    <property type="entry name" value="CAP_dom"/>
</dbReference>
<dbReference type="PROSITE" id="PS51257">
    <property type="entry name" value="PROKAR_LIPOPROTEIN"/>
    <property type="match status" value="1"/>
</dbReference>
<proteinExistence type="predicted"/>
<organism evidence="2 3">
    <name type="scientific">Euzebyella saccharophila</name>
    <dbReference type="NCBI Taxonomy" id="679664"/>
    <lineage>
        <taxon>Bacteria</taxon>
        <taxon>Pseudomonadati</taxon>
        <taxon>Bacteroidota</taxon>
        <taxon>Flavobacteriia</taxon>
        <taxon>Flavobacteriales</taxon>
        <taxon>Flavobacteriaceae</taxon>
        <taxon>Euzebyella</taxon>
    </lineage>
</organism>